<comment type="caution">
    <text evidence="1">The sequence shown here is derived from an EMBL/GenBank/DDBJ whole genome shotgun (WGS) entry which is preliminary data.</text>
</comment>
<name>A0A645INJ5_9ZZZZ</name>
<protein>
    <submittedName>
        <fullName evidence="1">Uncharacterized protein</fullName>
    </submittedName>
</protein>
<proteinExistence type="predicted"/>
<dbReference type="EMBL" id="VSSQ01119449">
    <property type="protein sequence ID" value="MPN52898.1"/>
    <property type="molecule type" value="Genomic_DNA"/>
</dbReference>
<organism evidence="1">
    <name type="scientific">bioreactor metagenome</name>
    <dbReference type="NCBI Taxonomy" id="1076179"/>
    <lineage>
        <taxon>unclassified sequences</taxon>
        <taxon>metagenomes</taxon>
        <taxon>ecological metagenomes</taxon>
    </lineage>
</organism>
<gene>
    <name evidence="1" type="ORF">SDC9_200561</name>
</gene>
<reference evidence="1" key="1">
    <citation type="submission" date="2019-08" db="EMBL/GenBank/DDBJ databases">
        <authorList>
            <person name="Kucharzyk K."/>
            <person name="Murdoch R.W."/>
            <person name="Higgins S."/>
            <person name="Loffler F."/>
        </authorList>
    </citation>
    <scope>NUCLEOTIDE SEQUENCE</scope>
</reference>
<dbReference type="AlphaFoldDB" id="A0A645INJ5"/>
<accession>A0A645INJ5</accession>
<sequence length="82" mass="8734">MERLAAIAAKSAQIAGASFWVDTYVSSLLFPESKQAQIIDAAVRAHQTGTEFAKLNGSRELADFLQDALSPGNNLPTGKKKA</sequence>
<evidence type="ECO:0000313" key="1">
    <source>
        <dbReference type="EMBL" id="MPN52898.1"/>
    </source>
</evidence>